<dbReference type="EMBL" id="BSNX01000075">
    <property type="protein sequence ID" value="GLQ76419.1"/>
    <property type="molecule type" value="Genomic_DNA"/>
</dbReference>
<proteinExistence type="predicted"/>
<protein>
    <submittedName>
        <fullName evidence="1">Uncharacterized protein</fullName>
    </submittedName>
</protein>
<sequence>MHQKQHFNFRAAVKLDTEDSENKNGGTWCRHFYERYISFYESYTGFYKRYTGGYNVVVSNW</sequence>
<dbReference type="Proteomes" id="UP001156690">
    <property type="component" value="Unassembled WGS sequence"/>
</dbReference>
<comment type="caution">
    <text evidence="1">The sequence shown here is derived from an EMBL/GenBank/DDBJ whole genome shotgun (WGS) entry which is preliminary data.</text>
</comment>
<accession>A0AAV5P186</accession>
<evidence type="ECO:0000313" key="2">
    <source>
        <dbReference type="Proteomes" id="UP001156690"/>
    </source>
</evidence>
<name>A0AAV5P186_9VIBR</name>
<keyword evidence="2" id="KW-1185">Reference proteome</keyword>
<organism evidence="1 2">
    <name type="scientific">Vibrio penaeicida</name>
    <dbReference type="NCBI Taxonomy" id="104609"/>
    <lineage>
        <taxon>Bacteria</taxon>
        <taxon>Pseudomonadati</taxon>
        <taxon>Pseudomonadota</taxon>
        <taxon>Gammaproteobacteria</taxon>
        <taxon>Vibrionales</taxon>
        <taxon>Vibrionaceae</taxon>
        <taxon>Vibrio</taxon>
    </lineage>
</organism>
<reference evidence="2" key="1">
    <citation type="journal article" date="2019" name="Int. J. Syst. Evol. Microbiol.">
        <title>The Global Catalogue of Microorganisms (GCM) 10K type strain sequencing project: providing services to taxonomists for standard genome sequencing and annotation.</title>
        <authorList>
            <consortium name="The Broad Institute Genomics Platform"/>
            <consortium name="The Broad Institute Genome Sequencing Center for Infectious Disease"/>
            <person name="Wu L."/>
            <person name="Ma J."/>
        </authorList>
    </citation>
    <scope>NUCLEOTIDE SEQUENCE [LARGE SCALE GENOMIC DNA]</scope>
    <source>
        <strain evidence="2">NBRC 15640</strain>
    </source>
</reference>
<dbReference type="AlphaFoldDB" id="A0AAV5P186"/>
<gene>
    <name evidence="1" type="ORF">GCM10007932_57820</name>
</gene>
<evidence type="ECO:0000313" key="1">
    <source>
        <dbReference type="EMBL" id="GLQ76419.1"/>
    </source>
</evidence>